<keyword evidence="3" id="KW-1185">Reference proteome</keyword>
<sequence>MEVEGVRNSDDVARALFFGPFAANGSFTVKVGMISIALVVFLAMGLNGICSFIIEVVSLEGFVWFEVCFTDWCYLGV</sequence>
<dbReference type="EMBL" id="JAIQCV010000006">
    <property type="protein sequence ID" value="KAH1090641.1"/>
    <property type="molecule type" value="Genomic_DNA"/>
</dbReference>
<keyword evidence="1" id="KW-0812">Transmembrane</keyword>
<accession>A0A9D4A6N3</accession>
<comment type="caution">
    <text evidence="2">The sequence shown here is derived from an EMBL/GenBank/DDBJ whole genome shotgun (WGS) entry which is preliminary data.</text>
</comment>
<keyword evidence="1" id="KW-1133">Transmembrane helix</keyword>
<gene>
    <name evidence="2" type="ORF">J1N35_017898</name>
</gene>
<dbReference type="AlphaFoldDB" id="A0A9D4A6N3"/>
<proteinExistence type="predicted"/>
<reference evidence="2 3" key="1">
    <citation type="journal article" date="2021" name="Plant Biotechnol. J.">
        <title>Multi-omics assisted identification of the key and species-specific regulatory components of drought-tolerant mechanisms in Gossypium stocksii.</title>
        <authorList>
            <person name="Yu D."/>
            <person name="Ke L."/>
            <person name="Zhang D."/>
            <person name="Wu Y."/>
            <person name="Sun Y."/>
            <person name="Mei J."/>
            <person name="Sun J."/>
            <person name="Sun Y."/>
        </authorList>
    </citation>
    <scope>NUCLEOTIDE SEQUENCE [LARGE SCALE GENOMIC DNA]</scope>
    <source>
        <strain evidence="3">cv. E1</strain>
        <tissue evidence="2">Leaf</tissue>
    </source>
</reference>
<evidence type="ECO:0000313" key="2">
    <source>
        <dbReference type="EMBL" id="KAH1090641.1"/>
    </source>
</evidence>
<name>A0A9D4A6N3_9ROSI</name>
<organism evidence="2 3">
    <name type="scientific">Gossypium stocksii</name>
    <dbReference type="NCBI Taxonomy" id="47602"/>
    <lineage>
        <taxon>Eukaryota</taxon>
        <taxon>Viridiplantae</taxon>
        <taxon>Streptophyta</taxon>
        <taxon>Embryophyta</taxon>
        <taxon>Tracheophyta</taxon>
        <taxon>Spermatophyta</taxon>
        <taxon>Magnoliopsida</taxon>
        <taxon>eudicotyledons</taxon>
        <taxon>Gunneridae</taxon>
        <taxon>Pentapetalae</taxon>
        <taxon>rosids</taxon>
        <taxon>malvids</taxon>
        <taxon>Malvales</taxon>
        <taxon>Malvaceae</taxon>
        <taxon>Malvoideae</taxon>
        <taxon>Gossypium</taxon>
    </lineage>
</organism>
<dbReference type="Proteomes" id="UP000828251">
    <property type="component" value="Unassembled WGS sequence"/>
</dbReference>
<evidence type="ECO:0000256" key="1">
    <source>
        <dbReference type="SAM" id="Phobius"/>
    </source>
</evidence>
<protein>
    <submittedName>
        <fullName evidence="2">Uncharacterized protein</fullName>
    </submittedName>
</protein>
<keyword evidence="1" id="KW-0472">Membrane</keyword>
<feature type="transmembrane region" description="Helical" evidence="1">
    <location>
        <begin position="31"/>
        <end position="54"/>
    </location>
</feature>
<evidence type="ECO:0000313" key="3">
    <source>
        <dbReference type="Proteomes" id="UP000828251"/>
    </source>
</evidence>